<accession>A0ABN6MGX4</accession>
<feature type="compositionally biased region" description="Polar residues" evidence="1">
    <location>
        <begin position="9"/>
        <end position="21"/>
    </location>
</feature>
<evidence type="ECO:0000313" key="3">
    <source>
        <dbReference type="Proteomes" id="UP001320544"/>
    </source>
</evidence>
<dbReference type="EMBL" id="AP025564">
    <property type="protein sequence ID" value="BDE96494.1"/>
    <property type="molecule type" value="Genomic_DNA"/>
</dbReference>
<keyword evidence="3" id="KW-1185">Reference proteome</keyword>
<name>A0ABN6MGX4_9ACTN</name>
<protein>
    <submittedName>
        <fullName evidence="2">Uncharacterized protein</fullName>
    </submittedName>
</protein>
<evidence type="ECO:0000256" key="1">
    <source>
        <dbReference type="SAM" id="MobiDB-lite"/>
    </source>
</evidence>
<proteinExistence type="predicted"/>
<organism evidence="2 3">
    <name type="scientific">Raoultibacter timonensis</name>
    <dbReference type="NCBI Taxonomy" id="1907662"/>
    <lineage>
        <taxon>Bacteria</taxon>
        <taxon>Bacillati</taxon>
        <taxon>Actinomycetota</taxon>
        <taxon>Coriobacteriia</taxon>
        <taxon>Eggerthellales</taxon>
        <taxon>Eggerthellaceae</taxon>
        <taxon>Raoultibacter</taxon>
    </lineage>
</organism>
<evidence type="ECO:0000313" key="2">
    <source>
        <dbReference type="EMBL" id="BDE96494.1"/>
    </source>
</evidence>
<sequence>MPWSKESAAGSTSAPKASSPQGLRPTAPRNGDSHVGGFSPLRLFSK</sequence>
<dbReference type="Proteomes" id="UP001320544">
    <property type="component" value="Chromosome"/>
</dbReference>
<reference evidence="2 3" key="1">
    <citation type="submission" date="2022-01" db="EMBL/GenBank/DDBJ databases">
        <title>Novel bile acid biosynthetic pathways are enriched in the microbiome of centenarians.</title>
        <authorList>
            <person name="Sato Y."/>
            <person name="Atarashi K."/>
            <person name="Plichta R.D."/>
            <person name="Arai Y."/>
            <person name="Sasajima S."/>
            <person name="Kearney M.S."/>
            <person name="Suda W."/>
            <person name="Takeshita K."/>
            <person name="Sasaki T."/>
            <person name="Okamoto S."/>
            <person name="Skelly N.A."/>
            <person name="Okamura Y."/>
            <person name="Vlamakis H."/>
            <person name="Li Y."/>
            <person name="Tanoue T."/>
            <person name="Takei H."/>
            <person name="Nittono H."/>
            <person name="Narushima S."/>
            <person name="Irie J."/>
            <person name="Itoh H."/>
            <person name="Moriya K."/>
            <person name="Sugiura Y."/>
            <person name="Suematsu M."/>
            <person name="Moritoki N."/>
            <person name="Shibata S."/>
            <person name="Littman R.D."/>
            <person name="Fischbach A.M."/>
            <person name="Uwamino Y."/>
            <person name="Inoue T."/>
            <person name="Honda A."/>
            <person name="Hattori M."/>
            <person name="Murai T."/>
            <person name="Xavier J.R."/>
            <person name="Hirose N."/>
            <person name="Honda K."/>
        </authorList>
    </citation>
    <scope>NUCLEOTIDE SEQUENCE [LARGE SCALE GENOMIC DNA]</scope>
    <source>
        <strain evidence="2 3">CE91-St30</strain>
    </source>
</reference>
<gene>
    <name evidence="2" type="ORF">CE91St30_18270</name>
</gene>
<feature type="region of interest" description="Disordered" evidence="1">
    <location>
        <begin position="1"/>
        <end position="46"/>
    </location>
</feature>